<dbReference type="GO" id="GO:0006888">
    <property type="term" value="P:endoplasmic reticulum to Golgi vesicle-mediated transport"/>
    <property type="evidence" value="ECO:0007669"/>
    <property type="project" value="TreeGrafter"/>
</dbReference>
<gene>
    <name evidence="9" type="ORF">MERR_LOCUS17996</name>
</gene>
<evidence type="ECO:0000256" key="7">
    <source>
        <dbReference type="ARBA" id="ARBA00046278"/>
    </source>
</evidence>
<dbReference type="PANTHER" id="PTHR45806">
    <property type="entry name" value="SYNAPTOBREVIN HOMOLOG YKT6"/>
    <property type="match status" value="1"/>
</dbReference>
<sequence length="120" mass="13592">MMMVWSLLSELLDRGSIALPKLPSSLSSPTPPTYLTLAISSERQGVCRLCRLHRRQPKPSFPAPIRSARRNGLCAVGFMDDHYPVRSAFSLLNEVLDEYQKMNDLLNTLLNTRREFSEGL</sequence>
<evidence type="ECO:0000256" key="1">
    <source>
        <dbReference type="ARBA" id="ARBA00008025"/>
    </source>
</evidence>
<keyword evidence="2" id="KW-0488">Methylation</keyword>
<comment type="subcellular location">
    <subcellularLocation>
        <location evidence="7">Endomembrane system</location>
        <topology evidence="7">Lipid-anchor</topology>
        <orientation evidence="7">Cytoplasmic side</orientation>
    </subcellularLocation>
</comment>
<accession>A0A6D2J092</accession>
<dbReference type="GO" id="GO:0005484">
    <property type="term" value="F:SNAP receptor activity"/>
    <property type="evidence" value="ECO:0007669"/>
    <property type="project" value="TreeGrafter"/>
</dbReference>
<dbReference type="PROSITE" id="PS50859">
    <property type="entry name" value="LONGIN"/>
    <property type="match status" value="1"/>
</dbReference>
<reference evidence="9" key="1">
    <citation type="submission" date="2020-01" db="EMBL/GenBank/DDBJ databases">
        <authorList>
            <person name="Mishra B."/>
        </authorList>
    </citation>
    <scope>NUCLEOTIDE SEQUENCE [LARGE SCALE GENOMIC DNA]</scope>
</reference>
<evidence type="ECO:0000256" key="6">
    <source>
        <dbReference type="ARBA" id="ARBA00023289"/>
    </source>
</evidence>
<name>A0A6D2J092_9BRAS</name>
<keyword evidence="10" id="KW-1185">Reference proteome</keyword>
<keyword evidence="5" id="KW-0449">Lipoprotein</keyword>
<evidence type="ECO:0000256" key="5">
    <source>
        <dbReference type="ARBA" id="ARBA00023288"/>
    </source>
</evidence>
<dbReference type="InterPro" id="IPR011012">
    <property type="entry name" value="Longin-like_dom_sf"/>
</dbReference>
<dbReference type="AlphaFoldDB" id="A0A6D2J092"/>
<evidence type="ECO:0000256" key="2">
    <source>
        <dbReference type="ARBA" id="ARBA00022481"/>
    </source>
</evidence>
<protein>
    <recommendedName>
        <fullName evidence="8">Longin domain-containing protein</fullName>
    </recommendedName>
</protein>
<dbReference type="GO" id="GO:0005794">
    <property type="term" value="C:Golgi apparatus"/>
    <property type="evidence" value="ECO:0007669"/>
    <property type="project" value="TreeGrafter"/>
</dbReference>
<keyword evidence="4" id="KW-0564">Palmitate</keyword>
<feature type="domain" description="Longin" evidence="8">
    <location>
        <begin position="69"/>
        <end position="101"/>
    </location>
</feature>
<keyword evidence="6" id="KW-0636">Prenylation</keyword>
<evidence type="ECO:0000313" key="9">
    <source>
        <dbReference type="EMBL" id="CAA7030761.1"/>
    </source>
</evidence>
<keyword evidence="3" id="KW-0472">Membrane</keyword>
<dbReference type="SUPFAM" id="SSF64356">
    <property type="entry name" value="SNARE-like"/>
    <property type="match status" value="1"/>
</dbReference>
<comment type="caution">
    <text evidence="9">The sequence shown here is derived from an EMBL/GenBank/DDBJ whole genome shotgun (WGS) entry which is preliminary data.</text>
</comment>
<evidence type="ECO:0000259" key="8">
    <source>
        <dbReference type="PROSITE" id="PS50859"/>
    </source>
</evidence>
<proteinExistence type="inferred from homology"/>
<dbReference type="EMBL" id="CACVBM020001097">
    <property type="protein sequence ID" value="CAA7030761.1"/>
    <property type="molecule type" value="Genomic_DNA"/>
</dbReference>
<evidence type="ECO:0000313" key="10">
    <source>
        <dbReference type="Proteomes" id="UP000467841"/>
    </source>
</evidence>
<evidence type="ECO:0000256" key="3">
    <source>
        <dbReference type="ARBA" id="ARBA00023136"/>
    </source>
</evidence>
<comment type="similarity">
    <text evidence="1">Belongs to the synaptobrevin family.</text>
</comment>
<dbReference type="OrthoDB" id="27923at2759"/>
<dbReference type="InterPro" id="IPR010908">
    <property type="entry name" value="Longin_dom"/>
</dbReference>
<dbReference type="PANTHER" id="PTHR45806:SF1">
    <property type="entry name" value="SYNAPTOBREVIN HOMOLOG YKT6"/>
    <property type="match status" value="1"/>
</dbReference>
<evidence type="ECO:0000256" key="4">
    <source>
        <dbReference type="ARBA" id="ARBA00023139"/>
    </source>
</evidence>
<dbReference type="Proteomes" id="UP000467841">
    <property type="component" value="Unassembled WGS sequence"/>
</dbReference>
<organism evidence="9 10">
    <name type="scientific">Microthlaspi erraticum</name>
    <dbReference type="NCBI Taxonomy" id="1685480"/>
    <lineage>
        <taxon>Eukaryota</taxon>
        <taxon>Viridiplantae</taxon>
        <taxon>Streptophyta</taxon>
        <taxon>Embryophyta</taxon>
        <taxon>Tracheophyta</taxon>
        <taxon>Spermatophyta</taxon>
        <taxon>Magnoliopsida</taxon>
        <taxon>eudicotyledons</taxon>
        <taxon>Gunneridae</taxon>
        <taxon>Pentapetalae</taxon>
        <taxon>rosids</taxon>
        <taxon>malvids</taxon>
        <taxon>Brassicales</taxon>
        <taxon>Brassicaceae</taxon>
        <taxon>Coluteocarpeae</taxon>
        <taxon>Microthlaspi</taxon>
    </lineage>
</organism>
<dbReference type="Gene3D" id="3.30.450.50">
    <property type="entry name" value="Longin domain"/>
    <property type="match status" value="1"/>
</dbReference>